<protein>
    <submittedName>
        <fullName evidence="7">TetR/AcrR family transcriptional regulator</fullName>
    </submittedName>
</protein>
<evidence type="ECO:0000259" key="6">
    <source>
        <dbReference type="PROSITE" id="PS50977"/>
    </source>
</evidence>
<keyword evidence="3" id="KW-0804">Transcription</keyword>
<dbReference type="PANTHER" id="PTHR30055">
    <property type="entry name" value="HTH-TYPE TRANSCRIPTIONAL REGULATOR RUTR"/>
    <property type="match status" value="1"/>
</dbReference>
<dbReference type="InterPro" id="IPR050109">
    <property type="entry name" value="HTH-type_TetR-like_transc_reg"/>
</dbReference>
<dbReference type="RefSeq" id="WP_249772378.1">
    <property type="nucleotide sequence ID" value="NZ_CP097332.1"/>
</dbReference>
<keyword evidence="1" id="KW-0805">Transcription regulation</keyword>
<dbReference type="EMBL" id="CP097332">
    <property type="protein sequence ID" value="UQX88667.1"/>
    <property type="molecule type" value="Genomic_DNA"/>
</dbReference>
<dbReference type="SUPFAM" id="SSF46689">
    <property type="entry name" value="Homeodomain-like"/>
    <property type="match status" value="1"/>
</dbReference>
<keyword evidence="2 4" id="KW-0238">DNA-binding</keyword>
<dbReference type="PROSITE" id="PS50977">
    <property type="entry name" value="HTH_TETR_2"/>
    <property type="match status" value="1"/>
</dbReference>
<dbReference type="Pfam" id="PF16859">
    <property type="entry name" value="TetR_C_11"/>
    <property type="match status" value="1"/>
</dbReference>
<accession>A0ABY4QZL0</accession>
<evidence type="ECO:0000256" key="1">
    <source>
        <dbReference type="ARBA" id="ARBA00023015"/>
    </source>
</evidence>
<dbReference type="Gene3D" id="1.10.357.10">
    <property type="entry name" value="Tetracycline Repressor, domain 2"/>
    <property type="match status" value="1"/>
</dbReference>
<keyword evidence="8" id="KW-1185">Reference proteome</keyword>
<evidence type="ECO:0000256" key="4">
    <source>
        <dbReference type="PROSITE-ProRule" id="PRU00335"/>
    </source>
</evidence>
<dbReference type="Pfam" id="PF00440">
    <property type="entry name" value="TetR_N"/>
    <property type="match status" value="1"/>
</dbReference>
<feature type="DNA-binding region" description="H-T-H motif" evidence="4">
    <location>
        <begin position="52"/>
        <end position="71"/>
    </location>
</feature>
<sequence length="231" mass="25674">MDAASVSPDDATSAQPAPTRGTPGRSLDSTKDPLIHDAAIELIAELGYERVSMEAIAARAQASKATLYRRWPSKAELVADAMKCRMATDEVLPDTGDVREDLLSGLRRMTKDMAAHDVALTVGLMNAMRSDPELARVIRERMFDVKHAAVQAWLRRAIERGQLPRTADVELFQEVAPAMVFMRLMVTGQPVDEVFIRRIVDDVLLPLLFRNPTDPRMPEENPIVNGHPHEL</sequence>
<dbReference type="Gene3D" id="1.10.10.60">
    <property type="entry name" value="Homeodomain-like"/>
    <property type="match status" value="1"/>
</dbReference>
<gene>
    <name evidence="7" type="ORF">M6D93_01385</name>
</gene>
<dbReference type="InterPro" id="IPR036271">
    <property type="entry name" value="Tet_transcr_reg_TetR-rel_C_sf"/>
</dbReference>
<dbReference type="PROSITE" id="PS01081">
    <property type="entry name" value="HTH_TETR_1"/>
    <property type="match status" value="1"/>
</dbReference>
<proteinExistence type="predicted"/>
<evidence type="ECO:0000256" key="2">
    <source>
        <dbReference type="ARBA" id="ARBA00023125"/>
    </source>
</evidence>
<name>A0ABY4QZL0_9ACTN</name>
<reference evidence="7" key="2">
    <citation type="submission" date="2022-05" db="EMBL/GenBank/DDBJ databases">
        <authorList>
            <person name="Kim J.-S."/>
            <person name="Lee K."/>
            <person name="Suh M."/>
            <person name="Eom M."/>
            <person name="Kim J.-S."/>
            <person name="Kim D.-S."/>
            <person name="Ko S.-H."/>
            <person name="Shin Y."/>
            <person name="Lee J.-S."/>
        </authorList>
    </citation>
    <scope>NUCLEOTIDE SEQUENCE</scope>
    <source>
        <strain evidence="7">N237</strain>
    </source>
</reference>
<reference evidence="7" key="1">
    <citation type="journal article" date="2018" name="Int. J. Syst. Evol. Microbiol.">
        <title>Jatrophihabitans telluris sp. nov., isolated from sediment soil of lava forest wetlands and the emended description of the genus Jatrophihabitans.</title>
        <authorList>
            <person name="Lee K.C."/>
            <person name="Suh M.K."/>
            <person name="Eom M.K."/>
            <person name="Kim K.K."/>
            <person name="Kim J.S."/>
            <person name="Kim D.S."/>
            <person name="Ko S.H."/>
            <person name="Shin Y.K."/>
            <person name="Lee J.S."/>
        </authorList>
    </citation>
    <scope>NUCLEOTIDE SEQUENCE</scope>
    <source>
        <strain evidence="7">N237</strain>
    </source>
</reference>
<dbReference type="Proteomes" id="UP001056336">
    <property type="component" value="Chromosome"/>
</dbReference>
<evidence type="ECO:0000313" key="7">
    <source>
        <dbReference type="EMBL" id="UQX88667.1"/>
    </source>
</evidence>
<dbReference type="SUPFAM" id="SSF48498">
    <property type="entry name" value="Tetracyclin repressor-like, C-terminal domain"/>
    <property type="match status" value="1"/>
</dbReference>
<dbReference type="InterPro" id="IPR001647">
    <property type="entry name" value="HTH_TetR"/>
</dbReference>
<dbReference type="PANTHER" id="PTHR30055:SF148">
    <property type="entry name" value="TETR-FAMILY TRANSCRIPTIONAL REGULATOR"/>
    <property type="match status" value="1"/>
</dbReference>
<dbReference type="InterPro" id="IPR023772">
    <property type="entry name" value="DNA-bd_HTH_TetR-type_CS"/>
</dbReference>
<dbReference type="InterPro" id="IPR009057">
    <property type="entry name" value="Homeodomain-like_sf"/>
</dbReference>
<feature type="region of interest" description="Disordered" evidence="5">
    <location>
        <begin position="1"/>
        <end position="31"/>
    </location>
</feature>
<feature type="domain" description="HTH tetR-type" evidence="6">
    <location>
        <begin position="29"/>
        <end position="89"/>
    </location>
</feature>
<organism evidence="7 8">
    <name type="scientific">Jatrophihabitans telluris</name>
    <dbReference type="NCBI Taxonomy" id="2038343"/>
    <lineage>
        <taxon>Bacteria</taxon>
        <taxon>Bacillati</taxon>
        <taxon>Actinomycetota</taxon>
        <taxon>Actinomycetes</taxon>
        <taxon>Jatrophihabitantales</taxon>
        <taxon>Jatrophihabitantaceae</taxon>
        <taxon>Jatrophihabitans</taxon>
    </lineage>
</organism>
<dbReference type="PRINTS" id="PR00455">
    <property type="entry name" value="HTHTETR"/>
</dbReference>
<dbReference type="InterPro" id="IPR011075">
    <property type="entry name" value="TetR_C"/>
</dbReference>
<evidence type="ECO:0000313" key="8">
    <source>
        <dbReference type="Proteomes" id="UP001056336"/>
    </source>
</evidence>
<evidence type="ECO:0000256" key="5">
    <source>
        <dbReference type="SAM" id="MobiDB-lite"/>
    </source>
</evidence>
<evidence type="ECO:0000256" key="3">
    <source>
        <dbReference type="ARBA" id="ARBA00023163"/>
    </source>
</evidence>